<evidence type="ECO:0000313" key="1">
    <source>
        <dbReference type="EMBL" id="QFZ20519.1"/>
    </source>
</evidence>
<dbReference type="AlphaFoldDB" id="A0A5Q0H313"/>
<dbReference type="OrthoDB" id="4558922at2"/>
<evidence type="ECO:0000313" key="2">
    <source>
        <dbReference type="Proteomes" id="UP000325787"/>
    </source>
</evidence>
<dbReference type="Proteomes" id="UP000325787">
    <property type="component" value="Chromosome"/>
</dbReference>
<dbReference type="RefSeq" id="WP_153278438.1">
    <property type="nucleotide sequence ID" value="NZ_CP034550.1"/>
</dbReference>
<sequence>MTVPLPTSLEHPLGSRVDKQFALETVYRAQAALGLVRPSPSPAPPLALSRDEPSPQVVLNLGLGVDSGAIAARYITDPSSRDFDLRNLAVITAIICSPFGPALVEQGLCVVDMSTTQSPCELTLQLPDSQLANERRDPQLISRTRFKTSAELTRPS</sequence>
<dbReference type="KEGG" id="ssyi:EKG83_26705"/>
<reference evidence="2" key="1">
    <citation type="journal article" date="2021" name="Curr. Microbiol.">
        <title>Complete genome of nocamycin-producing strain Saccharothrix syringae NRRL B-16468 reveals the biosynthetic potential for secondary metabolites.</title>
        <authorList>
            <person name="Mo X."/>
            <person name="Yang S."/>
        </authorList>
    </citation>
    <scope>NUCLEOTIDE SEQUENCE [LARGE SCALE GENOMIC DNA]</scope>
    <source>
        <strain evidence="2">ATCC 51364 / DSM 43886 / JCM 6844 / KCTC 9398 / NBRC 14523 / NRRL B-16468 / INA 2240</strain>
    </source>
</reference>
<keyword evidence="2" id="KW-1185">Reference proteome</keyword>
<protein>
    <submittedName>
        <fullName evidence="1">Uncharacterized protein</fullName>
    </submittedName>
</protein>
<organism evidence="1 2">
    <name type="scientific">Saccharothrix syringae</name>
    <name type="common">Nocardiopsis syringae</name>
    <dbReference type="NCBI Taxonomy" id="103733"/>
    <lineage>
        <taxon>Bacteria</taxon>
        <taxon>Bacillati</taxon>
        <taxon>Actinomycetota</taxon>
        <taxon>Actinomycetes</taxon>
        <taxon>Pseudonocardiales</taxon>
        <taxon>Pseudonocardiaceae</taxon>
        <taxon>Saccharothrix</taxon>
    </lineage>
</organism>
<dbReference type="EMBL" id="CP034550">
    <property type="protein sequence ID" value="QFZ20519.1"/>
    <property type="molecule type" value="Genomic_DNA"/>
</dbReference>
<name>A0A5Q0H313_SACSY</name>
<gene>
    <name evidence="1" type="ORF">EKG83_26705</name>
</gene>
<proteinExistence type="predicted"/>
<accession>A0A5Q0H313</accession>